<evidence type="ECO:0000313" key="1">
    <source>
        <dbReference type="EMBL" id="OIV40694.1"/>
    </source>
</evidence>
<dbReference type="AlphaFoldDB" id="A0A1J7BPQ4"/>
<proteinExistence type="predicted"/>
<dbReference type="Gene3D" id="3.40.50.1000">
    <property type="entry name" value="HAD superfamily/HAD-like"/>
    <property type="match status" value="1"/>
</dbReference>
<keyword evidence="2" id="KW-1185">Reference proteome</keyword>
<evidence type="ECO:0008006" key="3">
    <source>
        <dbReference type="Google" id="ProtNLM"/>
    </source>
</evidence>
<dbReference type="OrthoDB" id="5431593at2"/>
<evidence type="ECO:0000313" key="2">
    <source>
        <dbReference type="Proteomes" id="UP000182826"/>
    </source>
</evidence>
<dbReference type="EMBL" id="MLFK01000009">
    <property type="protein sequence ID" value="OIV40694.1"/>
    <property type="molecule type" value="Genomic_DNA"/>
</dbReference>
<sequence length="146" mass="17372">MKISFDLDDTLIAKNKFKLERSNLLQKLFGIERIREGTVDLFKELKKQKHTIYIYTTSYRSELRIKCMFYSYGISVDYIINQQKHLSKIKKENFRCSKFPPMFKIDIHIDDSLGVELEGQKYGFQTIVISETDENWTQTILDKIKD</sequence>
<protein>
    <recommendedName>
        <fullName evidence="3">HAD family hydrolase</fullName>
    </recommendedName>
</protein>
<dbReference type="InterPro" id="IPR036412">
    <property type="entry name" value="HAD-like_sf"/>
</dbReference>
<gene>
    <name evidence="1" type="ORF">BKM63_17705</name>
</gene>
<dbReference type="RefSeq" id="WP_071637898.1">
    <property type="nucleotide sequence ID" value="NZ_MLFK01000009.1"/>
</dbReference>
<dbReference type="SUPFAM" id="SSF56784">
    <property type="entry name" value="HAD-like"/>
    <property type="match status" value="1"/>
</dbReference>
<accession>A0A1J7BPQ4</accession>
<dbReference type="CDD" id="cd01427">
    <property type="entry name" value="HAD_like"/>
    <property type="match status" value="1"/>
</dbReference>
<dbReference type="InterPro" id="IPR023214">
    <property type="entry name" value="HAD_sf"/>
</dbReference>
<dbReference type="Proteomes" id="UP000182826">
    <property type="component" value="Unassembled WGS sequence"/>
</dbReference>
<reference evidence="1 2" key="1">
    <citation type="submission" date="2016-10" db="EMBL/GenBank/DDBJ databases">
        <title>Draft Genome Sequence of Rhizobacteria Flavobacterium johnsoniae CI04.</title>
        <authorList>
            <person name="Bravo J.I."/>
            <person name="Lozano G.L."/>
            <person name="Handelsman J."/>
        </authorList>
    </citation>
    <scope>NUCLEOTIDE SEQUENCE [LARGE SCALE GENOMIC DNA]</scope>
    <source>
        <strain evidence="1 2">CI04</strain>
    </source>
</reference>
<comment type="caution">
    <text evidence="1">The sequence shown here is derived from an EMBL/GenBank/DDBJ whole genome shotgun (WGS) entry which is preliminary data.</text>
</comment>
<organism evidence="1 2">
    <name type="scientific">Flavobacterium johnsoniae</name>
    <name type="common">Cytophaga johnsonae</name>
    <dbReference type="NCBI Taxonomy" id="986"/>
    <lineage>
        <taxon>Bacteria</taxon>
        <taxon>Pseudomonadati</taxon>
        <taxon>Bacteroidota</taxon>
        <taxon>Flavobacteriia</taxon>
        <taxon>Flavobacteriales</taxon>
        <taxon>Flavobacteriaceae</taxon>
        <taxon>Flavobacterium</taxon>
    </lineage>
</organism>
<name>A0A1J7BPQ4_FLAJO</name>